<dbReference type="SUPFAM" id="SSF63817">
    <property type="entry name" value="Sortase"/>
    <property type="match status" value="1"/>
</dbReference>
<dbReference type="AlphaFoldDB" id="A0A329QF90"/>
<feature type="region of interest" description="Disordered" evidence="2">
    <location>
        <begin position="66"/>
        <end position="108"/>
    </location>
</feature>
<feature type="compositionally biased region" description="Gly residues" evidence="2">
    <location>
        <begin position="1"/>
        <end position="18"/>
    </location>
</feature>
<dbReference type="CDD" id="cd05829">
    <property type="entry name" value="Sortase_F"/>
    <property type="match status" value="1"/>
</dbReference>
<accession>A0A329QF90</accession>
<sequence>MTEPEAGGGPGQQAGGPDGGDRSTGPGWSGRLGPLGRLSGPVKLSIGVAVAAAIVTGTTWAVSDMLAEDDSSSGSFGASERDQGDDEPRDDDGSADEPDDPDHDPIPLYQVWIPGVGVRAPVVAAESEDRVLEPPDDPLVAGWWSEGAAPGDDDGTVLLVGHSLDEGEAVFDGVAGLDEGDTIMVSGDATLVYQVSVVESIDPDELADRAEELFGQDGEGRLVIVTCDDWDGDTFESNVVVTATPM</sequence>
<dbReference type="EMBL" id="QMIG01000023">
    <property type="protein sequence ID" value="RAW10956.1"/>
    <property type="molecule type" value="Genomic_DNA"/>
</dbReference>
<evidence type="ECO:0000313" key="3">
    <source>
        <dbReference type="EMBL" id="RAW10956.1"/>
    </source>
</evidence>
<proteinExistence type="predicted"/>
<evidence type="ECO:0000256" key="2">
    <source>
        <dbReference type="SAM" id="MobiDB-lite"/>
    </source>
</evidence>
<dbReference type="RefSeq" id="WP_112259697.1">
    <property type="nucleotide sequence ID" value="NZ_QMIG01000023.1"/>
</dbReference>
<organism evidence="3 4">
    <name type="scientific">Phytoactinopolyspora halophila</name>
    <dbReference type="NCBI Taxonomy" id="1981511"/>
    <lineage>
        <taxon>Bacteria</taxon>
        <taxon>Bacillati</taxon>
        <taxon>Actinomycetota</taxon>
        <taxon>Actinomycetes</taxon>
        <taxon>Jiangellales</taxon>
        <taxon>Jiangellaceae</taxon>
        <taxon>Phytoactinopolyspora</taxon>
    </lineage>
</organism>
<keyword evidence="4" id="KW-1185">Reference proteome</keyword>
<comment type="caution">
    <text evidence="3">The sequence shown here is derived from an EMBL/GenBank/DDBJ whole genome shotgun (WGS) entry which is preliminary data.</text>
</comment>
<dbReference type="OrthoDB" id="525039at2"/>
<feature type="compositionally biased region" description="Low complexity" evidence="2">
    <location>
        <begin position="25"/>
        <end position="36"/>
    </location>
</feature>
<evidence type="ECO:0000256" key="1">
    <source>
        <dbReference type="ARBA" id="ARBA00022801"/>
    </source>
</evidence>
<dbReference type="Proteomes" id="UP000250462">
    <property type="component" value="Unassembled WGS sequence"/>
</dbReference>
<dbReference type="GO" id="GO:0016787">
    <property type="term" value="F:hydrolase activity"/>
    <property type="evidence" value="ECO:0007669"/>
    <property type="project" value="UniProtKB-KW"/>
</dbReference>
<gene>
    <name evidence="3" type="ORF">DPM12_17755</name>
</gene>
<feature type="compositionally biased region" description="Acidic residues" evidence="2">
    <location>
        <begin position="83"/>
        <end position="102"/>
    </location>
</feature>
<dbReference type="InterPro" id="IPR005754">
    <property type="entry name" value="Sortase"/>
</dbReference>
<feature type="region of interest" description="Disordered" evidence="2">
    <location>
        <begin position="1"/>
        <end position="36"/>
    </location>
</feature>
<dbReference type="InterPro" id="IPR023365">
    <property type="entry name" value="Sortase_dom-sf"/>
</dbReference>
<dbReference type="Pfam" id="PF04203">
    <property type="entry name" value="Sortase"/>
    <property type="match status" value="1"/>
</dbReference>
<name>A0A329QF90_9ACTN</name>
<reference evidence="3 4" key="1">
    <citation type="submission" date="2018-06" db="EMBL/GenBank/DDBJ databases">
        <title>Phytoactinopolyspora halophila sp. nov., a novel halophilic actinomycete isolated from a saline soil in China.</title>
        <authorList>
            <person name="Tang S.-K."/>
        </authorList>
    </citation>
    <scope>NUCLEOTIDE SEQUENCE [LARGE SCALE GENOMIC DNA]</scope>
    <source>
        <strain evidence="3 4">YIM 96934</strain>
    </source>
</reference>
<dbReference type="InterPro" id="IPR042001">
    <property type="entry name" value="Sortase_F"/>
</dbReference>
<evidence type="ECO:0000313" key="4">
    <source>
        <dbReference type="Proteomes" id="UP000250462"/>
    </source>
</evidence>
<protein>
    <recommendedName>
        <fullName evidence="5">Class F sortase</fullName>
    </recommendedName>
</protein>
<dbReference type="Gene3D" id="2.40.260.10">
    <property type="entry name" value="Sortase"/>
    <property type="match status" value="1"/>
</dbReference>
<keyword evidence="1" id="KW-0378">Hydrolase</keyword>
<evidence type="ECO:0008006" key="5">
    <source>
        <dbReference type="Google" id="ProtNLM"/>
    </source>
</evidence>